<accession>A0A9P0PWA9</accession>
<keyword evidence="1" id="KW-0732">Signal</keyword>
<dbReference type="Proteomes" id="UP001152888">
    <property type="component" value="Unassembled WGS sequence"/>
</dbReference>
<evidence type="ECO:0000256" key="1">
    <source>
        <dbReference type="SAM" id="SignalP"/>
    </source>
</evidence>
<evidence type="ECO:0000313" key="3">
    <source>
        <dbReference type="Proteomes" id="UP001152888"/>
    </source>
</evidence>
<organism evidence="2 3">
    <name type="scientific">Acanthoscelides obtectus</name>
    <name type="common">Bean weevil</name>
    <name type="synonym">Bruchus obtectus</name>
    <dbReference type="NCBI Taxonomy" id="200917"/>
    <lineage>
        <taxon>Eukaryota</taxon>
        <taxon>Metazoa</taxon>
        <taxon>Ecdysozoa</taxon>
        <taxon>Arthropoda</taxon>
        <taxon>Hexapoda</taxon>
        <taxon>Insecta</taxon>
        <taxon>Pterygota</taxon>
        <taxon>Neoptera</taxon>
        <taxon>Endopterygota</taxon>
        <taxon>Coleoptera</taxon>
        <taxon>Polyphaga</taxon>
        <taxon>Cucujiformia</taxon>
        <taxon>Chrysomeloidea</taxon>
        <taxon>Chrysomelidae</taxon>
        <taxon>Bruchinae</taxon>
        <taxon>Bruchini</taxon>
        <taxon>Acanthoscelides</taxon>
    </lineage>
</organism>
<reference evidence="2" key="1">
    <citation type="submission" date="2022-03" db="EMBL/GenBank/DDBJ databases">
        <authorList>
            <person name="Sayadi A."/>
        </authorList>
    </citation>
    <scope>NUCLEOTIDE SEQUENCE</scope>
</reference>
<dbReference type="AlphaFoldDB" id="A0A9P0PWA9"/>
<comment type="caution">
    <text evidence="2">The sequence shown here is derived from an EMBL/GenBank/DDBJ whole genome shotgun (WGS) entry which is preliminary data.</text>
</comment>
<sequence>MKTLTMLLSVFAVASAKPSILAAGPGIITSATAPGAILTGPSAIGAPGAIIGVPGILGAPSAILASPAAIATSGTILTSPGAAIGLAGPAAIATAPATSAVVTGPAGTIDTSNGLLASGLIRAPGLIGKGLIIG</sequence>
<keyword evidence="3" id="KW-1185">Reference proteome</keyword>
<protein>
    <submittedName>
        <fullName evidence="2">Uncharacterized protein</fullName>
    </submittedName>
</protein>
<feature type="chain" id="PRO_5040436691" evidence="1">
    <location>
        <begin position="17"/>
        <end position="134"/>
    </location>
</feature>
<dbReference type="EMBL" id="CAKOFQ010007373">
    <property type="protein sequence ID" value="CAH1999606.1"/>
    <property type="molecule type" value="Genomic_DNA"/>
</dbReference>
<evidence type="ECO:0000313" key="2">
    <source>
        <dbReference type="EMBL" id="CAH1999606.1"/>
    </source>
</evidence>
<gene>
    <name evidence="2" type="ORF">ACAOBT_LOCUS25083</name>
</gene>
<proteinExistence type="predicted"/>
<name>A0A9P0PWA9_ACAOB</name>
<feature type="signal peptide" evidence="1">
    <location>
        <begin position="1"/>
        <end position="16"/>
    </location>
</feature>